<dbReference type="EMBL" id="DSQF01000025">
    <property type="protein sequence ID" value="HGZ44223.1"/>
    <property type="molecule type" value="Genomic_DNA"/>
</dbReference>
<feature type="transmembrane region" description="Helical" evidence="1">
    <location>
        <begin position="12"/>
        <end position="34"/>
    </location>
</feature>
<comment type="caution">
    <text evidence="3">The sequence shown here is derived from an EMBL/GenBank/DDBJ whole genome shotgun (WGS) entry which is preliminary data.</text>
</comment>
<evidence type="ECO:0000259" key="2">
    <source>
        <dbReference type="Pfam" id="PF06580"/>
    </source>
</evidence>
<organism evidence="3">
    <name type="scientific">Eiseniibacteriota bacterium</name>
    <dbReference type="NCBI Taxonomy" id="2212470"/>
    <lineage>
        <taxon>Bacteria</taxon>
        <taxon>Candidatus Eiseniibacteriota</taxon>
    </lineage>
</organism>
<dbReference type="AlphaFoldDB" id="A0A832I7U7"/>
<feature type="domain" description="Signal transduction histidine kinase internal region" evidence="2">
    <location>
        <begin position="162"/>
        <end position="241"/>
    </location>
</feature>
<dbReference type="GO" id="GO:0000155">
    <property type="term" value="F:phosphorelay sensor kinase activity"/>
    <property type="evidence" value="ECO:0007669"/>
    <property type="project" value="InterPro"/>
</dbReference>
<keyword evidence="1" id="KW-0472">Membrane</keyword>
<feature type="transmembrane region" description="Helical" evidence="1">
    <location>
        <begin position="118"/>
        <end position="140"/>
    </location>
</feature>
<evidence type="ECO:0000256" key="1">
    <source>
        <dbReference type="SAM" id="Phobius"/>
    </source>
</evidence>
<dbReference type="InterPro" id="IPR050640">
    <property type="entry name" value="Bact_2-comp_sensor_kinase"/>
</dbReference>
<keyword evidence="3" id="KW-0418">Kinase</keyword>
<keyword evidence="3" id="KW-0808">Transferase</keyword>
<gene>
    <name evidence="3" type="ORF">ENR23_12560</name>
</gene>
<dbReference type="InterPro" id="IPR036890">
    <property type="entry name" value="HATPase_C_sf"/>
</dbReference>
<dbReference type="GO" id="GO:0016020">
    <property type="term" value="C:membrane"/>
    <property type="evidence" value="ECO:0007669"/>
    <property type="project" value="InterPro"/>
</dbReference>
<reference evidence="3" key="1">
    <citation type="journal article" date="2020" name="mSystems">
        <title>Genome- and Community-Level Interaction Insights into Carbon Utilization and Element Cycling Functions of Hydrothermarchaeota in Hydrothermal Sediment.</title>
        <authorList>
            <person name="Zhou Z."/>
            <person name="Liu Y."/>
            <person name="Xu W."/>
            <person name="Pan J."/>
            <person name="Luo Z.H."/>
            <person name="Li M."/>
        </authorList>
    </citation>
    <scope>NUCLEOTIDE SEQUENCE [LARGE SCALE GENOMIC DNA]</scope>
    <source>
        <strain evidence="3">SpSt-381</strain>
    </source>
</reference>
<sequence>MHPILGSRFRLLLYQSAWAVVGLLLAGVFSLAGVRAGRDAVLFALPLALVFGNACLSAWWVCRGLPLGRTPPWRVLLSLGVAAVAISAVWSALGGAWSNHLDRDVLRLFARDPRRVEMTVLFAAGVPLYLLSAMVHYLMIAFETARAAERAALEAQVGAREAELRALRAQLHPHFLFNSLNSISALVVADPEAARGMCEGLGDFYRRTLALGARERVPLADELALTERYLAIERVRFGERLATERDVTPEAARCTVPPLLLQPLVENAVKHGVSERLEGGTVRIEARVTEGYLIVAVENPVDDDAPDGGRRGEGMGLENVRRRLEALDRRATRLGVERGAGHFRVTLVLPAAGEAPGAA</sequence>
<name>A0A832I7U7_UNCEI</name>
<keyword evidence="1" id="KW-1133">Transmembrane helix</keyword>
<protein>
    <submittedName>
        <fullName evidence="3">Sensor histidine kinase</fullName>
    </submittedName>
</protein>
<dbReference type="PANTHER" id="PTHR34220:SF7">
    <property type="entry name" value="SENSOR HISTIDINE KINASE YPDA"/>
    <property type="match status" value="1"/>
</dbReference>
<dbReference type="Gene3D" id="3.30.565.10">
    <property type="entry name" value="Histidine kinase-like ATPase, C-terminal domain"/>
    <property type="match status" value="1"/>
</dbReference>
<dbReference type="SUPFAM" id="SSF55874">
    <property type="entry name" value="ATPase domain of HSP90 chaperone/DNA topoisomerase II/histidine kinase"/>
    <property type="match status" value="1"/>
</dbReference>
<feature type="transmembrane region" description="Helical" evidence="1">
    <location>
        <begin position="40"/>
        <end position="61"/>
    </location>
</feature>
<dbReference type="PANTHER" id="PTHR34220">
    <property type="entry name" value="SENSOR HISTIDINE KINASE YPDA"/>
    <property type="match status" value="1"/>
</dbReference>
<feature type="transmembrane region" description="Helical" evidence="1">
    <location>
        <begin position="73"/>
        <end position="98"/>
    </location>
</feature>
<dbReference type="InterPro" id="IPR010559">
    <property type="entry name" value="Sig_transdc_His_kin_internal"/>
</dbReference>
<accession>A0A832I7U7</accession>
<proteinExistence type="predicted"/>
<evidence type="ECO:0000313" key="3">
    <source>
        <dbReference type="EMBL" id="HGZ44223.1"/>
    </source>
</evidence>
<dbReference type="Pfam" id="PF06580">
    <property type="entry name" value="His_kinase"/>
    <property type="match status" value="1"/>
</dbReference>
<keyword evidence="1" id="KW-0812">Transmembrane</keyword>